<dbReference type="EMBL" id="VANR01000005">
    <property type="protein sequence ID" value="TMM29497.1"/>
    <property type="molecule type" value="Genomic_DNA"/>
</dbReference>
<accession>A0A5S3N376</accession>
<feature type="domain" description="DUF5723" evidence="1">
    <location>
        <begin position="38"/>
        <end position="431"/>
    </location>
</feature>
<proteinExistence type="predicted"/>
<keyword evidence="3" id="KW-1185">Reference proteome</keyword>
<dbReference type="OrthoDB" id="975426at2"/>
<dbReference type="Proteomes" id="UP000307140">
    <property type="component" value="Unassembled WGS sequence"/>
</dbReference>
<comment type="caution">
    <text evidence="2">The sequence shown here is derived from an EMBL/GenBank/DDBJ whole genome shotgun (WGS) entry which is preliminary data.</text>
</comment>
<evidence type="ECO:0000313" key="2">
    <source>
        <dbReference type="EMBL" id="TMM29497.1"/>
    </source>
</evidence>
<name>A0A5S3N376_9FLAO</name>
<protein>
    <recommendedName>
        <fullName evidence="1">DUF5723 domain-containing protein</fullName>
    </recommendedName>
</protein>
<dbReference type="AlphaFoldDB" id="A0A5S3N376"/>
<dbReference type="RefSeq" id="WP_138536185.1">
    <property type="nucleotide sequence ID" value="NZ_VANR01000005.1"/>
</dbReference>
<dbReference type="InterPro" id="IPR043781">
    <property type="entry name" value="DUF5723"/>
</dbReference>
<dbReference type="Pfam" id="PF18990">
    <property type="entry name" value="DUF5723"/>
    <property type="match status" value="1"/>
</dbReference>
<evidence type="ECO:0000259" key="1">
    <source>
        <dbReference type="Pfam" id="PF18990"/>
    </source>
</evidence>
<sequence>MKYKFLIPFLFVALYLQGQNKQVLYDFAELPQTLLLNPGIETNYKYHIGVPLLSGFSSEVGITGFTLSDIFLRDGLAINDKISTVLSRLKVNDYVKVNSQIEVLSGGFRYNDNVYFSFGFYEEIDAISYFPKDAITLLNEGNAAYLNTSFNVSQINYKMDVLGVIHAGVTKKINEKLTLGGRFKIYSSALNIESTNNSGTFTTAEGNNNIYIHYLNNIDVNFKTAGLIQNDEYIDDPSTYLKNTFLGGSLGLGIDFGFSYNISKQLQISGSLLDVGFVNHTKNIKNTVTEGSFTFEGINFEFDSANPRNYWQELNDNFKEQLPTTENNDSYVSWRPAKLNMALKYSFGQKRSKYCYDNTYKDFYTNSVGAQLYSVFRPLSQQFALTGFYEKSFSKNLHAKVTYTVDDYSAYNIGFGLSTQIWKINFYGIFDNIIQYEDLSSANSASFQLGINLIFN</sequence>
<gene>
    <name evidence="2" type="ORF">FDT66_10255</name>
</gene>
<organism evidence="2 3">
    <name type="scientific">Polaribacter aestuariivivens</name>
    <dbReference type="NCBI Taxonomy" id="2304626"/>
    <lineage>
        <taxon>Bacteria</taxon>
        <taxon>Pseudomonadati</taxon>
        <taxon>Bacteroidota</taxon>
        <taxon>Flavobacteriia</taxon>
        <taxon>Flavobacteriales</taxon>
        <taxon>Flavobacteriaceae</taxon>
    </lineage>
</organism>
<reference evidence="2 3" key="1">
    <citation type="submission" date="2019-05" db="EMBL/GenBank/DDBJ databases">
        <title>Polaribacter aestuariivivens sp. nov., isolated from a tidal flat.</title>
        <authorList>
            <person name="Yoon J.-H."/>
        </authorList>
    </citation>
    <scope>NUCLEOTIDE SEQUENCE [LARGE SCALE GENOMIC DNA]</scope>
    <source>
        <strain evidence="2 3">DBTF-3</strain>
    </source>
</reference>
<evidence type="ECO:0000313" key="3">
    <source>
        <dbReference type="Proteomes" id="UP000307140"/>
    </source>
</evidence>